<dbReference type="Proteomes" id="UP000193420">
    <property type="component" value="Unassembled WGS sequence"/>
</dbReference>
<protein>
    <submittedName>
        <fullName evidence="2">Uncharacterized protein</fullName>
    </submittedName>
</protein>
<name>A0A1X7KUF4_9FLAO</name>
<evidence type="ECO:0000313" key="3">
    <source>
        <dbReference type="Proteomes" id="UP000193420"/>
    </source>
</evidence>
<feature type="transmembrane region" description="Helical" evidence="1">
    <location>
        <begin position="150"/>
        <end position="167"/>
    </location>
</feature>
<evidence type="ECO:0000313" key="2">
    <source>
        <dbReference type="EMBL" id="SMG45049.1"/>
    </source>
</evidence>
<dbReference type="EMBL" id="FXAO01000007">
    <property type="protein sequence ID" value="SMG45049.1"/>
    <property type="molecule type" value="Genomic_DNA"/>
</dbReference>
<proteinExistence type="predicted"/>
<organism evidence="2 3">
    <name type="scientific">Arenibacter troitsensis</name>
    <dbReference type="NCBI Taxonomy" id="188872"/>
    <lineage>
        <taxon>Bacteria</taxon>
        <taxon>Pseudomonadati</taxon>
        <taxon>Bacteroidota</taxon>
        <taxon>Flavobacteriia</taxon>
        <taxon>Flavobacteriales</taxon>
        <taxon>Flavobacteriaceae</taxon>
        <taxon>Arenibacter</taxon>
    </lineage>
</organism>
<sequence>MEDELIKIWQSSPNQERIKFEKSKLMIDVQSSLDRFHRTIKYRDLMETIPGIIIIPIFVYIAYTIPFTLSKIGAIWIILSIIYIIIRLQKAKKIRPGSFTETYRDYLIKTKQYLFIQKKLLDTVIYWYFSPIAIGIVLFSIGAINNIKDLLVNLGGLIVSGIIVYILNKRAIKKQITPRLKKIDELLKVMEE</sequence>
<dbReference type="STRING" id="188872.SAMN03080602_03399"/>
<keyword evidence="1" id="KW-1133">Transmembrane helix</keyword>
<keyword evidence="3" id="KW-1185">Reference proteome</keyword>
<dbReference type="AlphaFoldDB" id="A0A1X7KUF4"/>
<reference evidence="3" key="1">
    <citation type="submission" date="2017-04" db="EMBL/GenBank/DDBJ databases">
        <authorList>
            <person name="Varghese N."/>
            <person name="Submissions S."/>
        </authorList>
    </citation>
    <scope>NUCLEOTIDE SEQUENCE [LARGE SCALE GENOMIC DNA]</scope>
    <source>
        <strain evidence="3">DSM 19835</strain>
    </source>
</reference>
<gene>
    <name evidence="2" type="ORF">SAMN03080602_03399</name>
</gene>
<feature type="transmembrane region" description="Helical" evidence="1">
    <location>
        <begin position="69"/>
        <end position="86"/>
    </location>
</feature>
<feature type="transmembrane region" description="Helical" evidence="1">
    <location>
        <begin position="45"/>
        <end position="63"/>
    </location>
</feature>
<feature type="transmembrane region" description="Helical" evidence="1">
    <location>
        <begin position="125"/>
        <end position="144"/>
    </location>
</feature>
<keyword evidence="1" id="KW-0472">Membrane</keyword>
<accession>A0A1X7KUF4</accession>
<keyword evidence="1" id="KW-0812">Transmembrane</keyword>
<evidence type="ECO:0000256" key="1">
    <source>
        <dbReference type="SAM" id="Phobius"/>
    </source>
</evidence>